<name>A0A9W8ZT01_9AGAR</name>
<gene>
    <name evidence="2" type="ORF">C8J55DRAFT_493250</name>
</gene>
<reference evidence="2" key="1">
    <citation type="submission" date="2022-08" db="EMBL/GenBank/DDBJ databases">
        <authorList>
            <consortium name="DOE Joint Genome Institute"/>
            <person name="Min B."/>
            <person name="Riley R."/>
            <person name="Sierra-Patev S."/>
            <person name="Naranjo-Ortiz M."/>
            <person name="Looney B."/>
            <person name="Konkel Z."/>
            <person name="Slot J.C."/>
            <person name="Sakamoto Y."/>
            <person name="Steenwyk J.L."/>
            <person name="Rokas A."/>
            <person name="Carro J."/>
            <person name="Camarero S."/>
            <person name="Ferreira P."/>
            <person name="Molpeceres G."/>
            <person name="Ruiz-Duenas F.J."/>
            <person name="Serrano A."/>
            <person name="Henrissat B."/>
            <person name="Drula E."/>
            <person name="Hughes K.W."/>
            <person name="Mata J.L."/>
            <person name="Ishikawa N.K."/>
            <person name="Vargas-Isla R."/>
            <person name="Ushijima S."/>
            <person name="Smith C.A."/>
            <person name="Ahrendt S."/>
            <person name="Andreopoulos W."/>
            <person name="He G."/>
            <person name="Labutti K."/>
            <person name="Lipzen A."/>
            <person name="Ng V."/>
            <person name="Sandor L."/>
            <person name="Barry K."/>
            <person name="Martinez A.T."/>
            <person name="Xiao Y."/>
            <person name="Gibbons J.G."/>
            <person name="Terashima K."/>
            <person name="Hibbett D.S."/>
            <person name="Grigoriev I.V."/>
        </authorList>
    </citation>
    <scope>NUCLEOTIDE SEQUENCE</scope>
    <source>
        <strain evidence="2">Sp2 HRB7682 ss15</strain>
    </source>
</reference>
<reference evidence="2" key="2">
    <citation type="journal article" date="2023" name="Proc. Natl. Acad. Sci. U.S.A.">
        <title>A global phylogenomic analysis of the shiitake genus Lentinula.</title>
        <authorList>
            <person name="Sierra-Patev S."/>
            <person name="Min B."/>
            <person name="Naranjo-Ortiz M."/>
            <person name="Looney B."/>
            <person name="Konkel Z."/>
            <person name="Slot J.C."/>
            <person name="Sakamoto Y."/>
            <person name="Steenwyk J.L."/>
            <person name="Rokas A."/>
            <person name="Carro J."/>
            <person name="Camarero S."/>
            <person name="Ferreira P."/>
            <person name="Molpeceres G."/>
            <person name="Ruiz-Duenas F.J."/>
            <person name="Serrano A."/>
            <person name="Henrissat B."/>
            <person name="Drula E."/>
            <person name="Hughes K.W."/>
            <person name="Mata J.L."/>
            <person name="Ishikawa N.K."/>
            <person name="Vargas-Isla R."/>
            <person name="Ushijima S."/>
            <person name="Smith C.A."/>
            <person name="Donoghue J."/>
            <person name="Ahrendt S."/>
            <person name="Andreopoulos W."/>
            <person name="He G."/>
            <person name="LaButti K."/>
            <person name="Lipzen A."/>
            <person name="Ng V."/>
            <person name="Riley R."/>
            <person name="Sandor L."/>
            <person name="Barry K."/>
            <person name="Martinez A.T."/>
            <person name="Xiao Y."/>
            <person name="Gibbons J.G."/>
            <person name="Terashima K."/>
            <person name="Grigoriev I.V."/>
            <person name="Hibbett D."/>
        </authorList>
    </citation>
    <scope>NUCLEOTIDE SEQUENCE</scope>
    <source>
        <strain evidence="2">Sp2 HRB7682 ss15</strain>
    </source>
</reference>
<evidence type="ECO:0000313" key="3">
    <source>
        <dbReference type="Proteomes" id="UP001150238"/>
    </source>
</evidence>
<evidence type="ECO:0000256" key="1">
    <source>
        <dbReference type="SAM" id="SignalP"/>
    </source>
</evidence>
<dbReference type="Proteomes" id="UP001150238">
    <property type="component" value="Unassembled WGS sequence"/>
</dbReference>
<dbReference type="PROSITE" id="PS51257">
    <property type="entry name" value="PROKAR_LIPOPROTEIN"/>
    <property type="match status" value="1"/>
</dbReference>
<feature type="signal peptide" evidence="1">
    <location>
        <begin position="1"/>
        <end position="25"/>
    </location>
</feature>
<proteinExistence type="predicted"/>
<accession>A0A9W8ZT01</accession>
<dbReference type="EMBL" id="JANVFS010000047">
    <property type="protein sequence ID" value="KAJ4465992.1"/>
    <property type="molecule type" value="Genomic_DNA"/>
</dbReference>
<evidence type="ECO:0000313" key="2">
    <source>
        <dbReference type="EMBL" id="KAJ4465992.1"/>
    </source>
</evidence>
<comment type="caution">
    <text evidence="2">The sequence shown here is derived from an EMBL/GenBank/DDBJ whole genome shotgun (WGS) entry which is preliminary data.</text>
</comment>
<keyword evidence="1" id="KW-0732">Signal</keyword>
<organism evidence="2 3">
    <name type="scientific">Lentinula lateritia</name>
    <dbReference type="NCBI Taxonomy" id="40482"/>
    <lineage>
        <taxon>Eukaryota</taxon>
        <taxon>Fungi</taxon>
        <taxon>Dikarya</taxon>
        <taxon>Basidiomycota</taxon>
        <taxon>Agaricomycotina</taxon>
        <taxon>Agaricomycetes</taxon>
        <taxon>Agaricomycetidae</taxon>
        <taxon>Agaricales</taxon>
        <taxon>Marasmiineae</taxon>
        <taxon>Omphalotaceae</taxon>
        <taxon>Lentinula</taxon>
    </lineage>
</organism>
<dbReference type="AlphaFoldDB" id="A0A9W8ZT01"/>
<protein>
    <submittedName>
        <fullName evidence="2">Uncharacterized protein</fullName>
    </submittedName>
</protein>
<feature type="chain" id="PRO_5040841149" evidence="1">
    <location>
        <begin position="26"/>
        <end position="103"/>
    </location>
</feature>
<sequence>MLFKFAAPTMLIAVLLHTFVGTVAGTPQGPIIISCRGPNDHSVLPAIFAATTQELGCSETWGYVVVLQRLVNNHHPSEMSVIGGQPRKIEFRNAKRWKKSEKN</sequence>